<evidence type="ECO:0000256" key="1">
    <source>
        <dbReference type="ARBA" id="ARBA00022553"/>
    </source>
</evidence>
<dbReference type="CDD" id="cd06170">
    <property type="entry name" value="LuxR_C_like"/>
    <property type="match status" value="1"/>
</dbReference>
<evidence type="ECO:0000256" key="3">
    <source>
        <dbReference type="PROSITE-ProRule" id="PRU00169"/>
    </source>
</evidence>
<dbReference type="SUPFAM" id="SSF46894">
    <property type="entry name" value="C-terminal effector domain of the bipartite response regulators"/>
    <property type="match status" value="1"/>
</dbReference>
<dbReference type="InterPro" id="IPR001789">
    <property type="entry name" value="Sig_transdc_resp-reg_receiver"/>
</dbReference>
<dbReference type="Pfam" id="PF00196">
    <property type="entry name" value="GerE"/>
    <property type="match status" value="1"/>
</dbReference>
<evidence type="ECO:0000259" key="5">
    <source>
        <dbReference type="PROSITE" id="PS50110"/>
    </source>
</evidence>
<evidence type="ECO:0000313" key="6">
    <source>
        <dbReference type="EMBL" id="GGR68968.1"/>
    </source>
</evidence>
<sequence length="232" mass="25972">MMGGWAAVRAARVAYTAVMIRVLLVDDHALFRQGLRSLLESEGMRVIGEAANGREAIRYAADTHPDVILMDIQMPELDGVKATQSILEIDPAARVIMITMYRQDRYVFEAVKAGARGYVLKDADATTLLDVIRRVAAGEALLDADMAQNVLDDFRDKREELPSEKHADLNERETMILKLLAQGFSNQDIALRLDISEKTVRNRLSEIFTKLQLNNRTQAALYAIREGIANLE</sequence>
<dbReference type="EMBL" id="BMQM01000029">
    <property type="protein sequence ID" value="GGR68968.1"/>
    <property type="molecule type" value="Genomic_DNA"/>
</dbReference>
<dbReference type="CDD" id="cd17535">
    <property type="entry name" value="REC_NarL-like"/>
    <property type="match status" value="1"/>
</dbReference>
<dbReference type="PANTHER" id="PTHR43214">
    <property type="entry name" value="TWO-COMPONENT RESPONSE REGULATOR"/>
    <property type="match status" value="1"/>
</dbReference>
<dbReference type="InterPro" id="IPR011006">
    <property type="entry name" value="CheY-like_superfamily"/>
</dbReference>
<protein>
    <submittedName>
        <fullName evidence="6">DNA-binding response regulator</fullName>
    </submittedName>
</protein>
<dbReference type="Pfam" id="PF00072">
    <property type="entry name" value="Response_reg"/>
    <property type="match status" value="1"/>
</dbReference>
<keyword evidence="7" id="KW-1185">Reference proteome</keyword>
<feature type="domain" description="HTH luxR-type" evidence="4">
    <location>
        <begin position="162"/>
        <end position="227"/>
    </location>
</feature>
<dbReference type="Gene3D" id="3.40.50.2300">
    <property type="match status" value="1"/>
</dbReference>
<evidence type="ECO:0000313" key="7">
    <source>
        <dbReference type="Proteomes" id="UP000634308"/>
    </source>
</evidence>
<evidence type="ECO:0000256" key="2">
    <source>
        <dbReference type="ARBA" id="ARBA00023125"/>
    </source>
</evidence>
<feature type="modified residue" description="4-aspartylphosphate" evidence="3">
    <location>
        <position position="71"/>
    </location>
</feature>
<comment type="caution">
    <text evidence="6">The sequence shown here is derived from an EMBL/GenBank/DDBJ whole genome shotgun (WGS) entry which is preliminary data.</text>
</comment>
<name>A0ABQ2RUQ2_9DEIO</name>
<feature type="domain" description="Response regulatory" evidence="5">
    <location>
        <begin position="21"/>
        <end position="136"/>
    </location>
</feature>
<keyword evidence="1 3" id="KW-0597">Phosphoprotein</keyword>
<accession>A0ABQ2RUQ2</accession>
<gene>
    <name evidence="6" type="ORF">GCM10008959_33790</name>
</gene>
<dbReference type="PROSITE" id="PS50110">
    <property type="entry name" value="RESPONSE_REGULATORY"/>
    <property type="match status" value="1"/>
</dbReference>
<keyword evidence="2 6" id="KW-0238">DNA-binding</keyword>
<dbReference type="PANTHER" id="PTHR43214:SF36">
    <property type="entry name" value="RESPONSE REGULATOR RECEIVER"/>
    <property type="match status" value="1"/>
</dbReference>
<reference evidence="7" key="1">
    <citation type="journal article" date="2019" name="Int. J. Syst. Evol. Microbiol.">
        <title>The Global Catalogue of Microorganisms (GCM) 10K type strain sequencing project: providing services to taxonomists for standard genome sequencing and annotation.</title>
        <authorList>
            <consortium name="The Broad Institute Genomics Platform"/>
            <consortium name="The Broad Institute Genome Sequencing Center for Infectious Disease"/>
            <person name="Wu L."/>
            <person name="Ma J."/>
        </authorList>
    </citation>
    <scope>NUCLEOTIDE SEQUENCE [LARGE SCALE GENOMIC DNA]</scope>
    <source>
        <strain evidence="7">JCM 31404</strain>
    </source>
</reference>
<dbReference type="SUPFAM" id="SSF52172">
    <property type="entry name" value="CheY-like"/>
    <property type="match status" value="1"/>
</dbReference>
<dbReference type="PROSITE" id="PS50043">
    <property type="entry name" value="HTH_LUXR_2"/>
    <property type="match status" value="1"/>
</dbReference>
<dbReference type="InterPro" id="IPR058245">
    <property type="entry name" value="NreC/VraR/RcsB-like_REC"/>
</dbReference>
<organism evidence="6 7">
    <name type="scientific">Deinococcus seoulensis</name>
    <dbReference type="NCBI Taxonomy" id="1837379"/>
    <lineage>
        <taxon>Bacteria</taxon>
        <taxon>Thermotogati</taxon>
        <taxon>Deinococcota</taxon>
        <taxon>Deinococci</taxon>
        <taxon>Deinococcales</taxon>
        <taxon>Deinococcaceae</taxon>
        <taxon>Deinococcus</taxon>
    </lineage>
</organism>
<dbReference type="InterPro" id="IPR039420">
    <property type="entry name" value="WalR-like"/>
</dbReference>
<proteinExistence type="predicted"/>
<dbReference type="Proteomes" id="UP000634308">
    <property type="component" value="Unassembled WGS sequence"/>
</dbReference>
<dbReference type="SMART" id="SM00448">
    <property type="entry name" value="REC"/>
    <property type="match status" value="1"/>
</dbReference>
<dbReference type="PRINTS" id="PR00038">
    <property type="entry name" value="HTHLUXR"/>
</dbReference>
<evidence type="ECO:0000259" key="4">
    <source>
        <dbReference type="PROSITE" id="PS50043"/>
    </source>
</evidence>
<dbReference type="InterPro" id="IPR000792">
    <property type="entry name" value="Tscrpt_reg_LuxR_C"/>
</dbReference>
<dbReference type="InterPro" id="IPR016032">
    <property type="entry name" value="Sig_transdc_resp-reg_C-effctor"/>
</dbReference>
<dbReference type="SMART" id="SM00421">
    <property type="entry name" value="HTH_LUXR"/>
    <property type="match status" value="1"/>
</dbReference>
<dbReference type="GO" id="GO:0003677">
    <property type="term" value="F:DNA binding"/>
    <property type="evidence" value="ECO:0007669"/>
    <property type="project" value="UniProtKB-KW"/>
</dbReference>